<dbReference type="Pfam" id="PF01282">
    <property type="entry name" value="Ribosomal_S24e"/>
    <property type="match status" value="1"/>
</dbReference>
<dbReference type="PANTHER" id="PTHR10496">
    <property type="entry name" value="40S RIBOSOMAL PROTEIN S24"/>
    <property type="match status" value="1"/>
</dbReference>
<name>A0A8S1ITK1_9CHLO</name>
<dbReference type="EMBL" id="CAJHUC010000791">
    <property type="protein sequence ID" value="CAD7698225.1"/>
    <property type="molecule type" value="Genomic_DNA"/>
</dbReference>
<keyword evidence="8" id="KW-1185">Reference proteome</keyword>
<feature type="compositionally biased region" description="Basic residues" evidence="6">
    <location>
        <begin position="109"/>
        <end position="121"/>
    </location>
</feature>
<dbReference type="Gene3D" id="3.30.70.3370">
    <property type="match status" value="1"/>
</dbReference>
<evidence type="ECO:0000256" key="2">
    <source>
        <dbReference type="ARBA" id="ARBA00022980"/>
    </source>
</evidence>
<dbReference type="GO" id="GO:0003735">
    <property type="term" value="F:structural constituent of ribosome"/>
    <property type="evidence" value="ECO:0007669"/>
    <property type="project" value="InterPro"/>
</dbReference>
<dbReference type="Proteomes" id="UP000708148">
    <property type="component" value="Unassembled WGS sequence"/>
</dbReference>
<dbReference type="FunFam" id="3.30.70.3370:FF:000001">
    <property type="entry name" value="40S ribosomal protein S24"/>
    <property type="match status" value="1"/>
</dbReference>
<dbReference type="GO" id="GO:0005840">
    <property type="term" value="C:ribosome"/>
    <property type="evidence" value="ECO:0007669"/>
    <property type="project" value="UniProtKB-KW"/>
</dbReference>
<dbReference type="PROSITE" id="PS00529">
    <property type="entry name" value="RIBOSOMAL_S24E"/>
    <property type="match status" value="1"/>
</dbReference>
<protein>
    <recommendedName>
        <fullName evidence="5">40S ribosomal protein S24</fullName>
    </recommendedName>
</protein>
<dbReference type="SUPFAM" id="SSF54189">
    <property type="entry name" value="Ribosomal proteins S24e, L23 and L15e"/>
    <property type="match status" value="1"/>
</dbReference>
<evidence type="ECO:0000256" key="1">
    <source>
        <dbReference type="ARBA" id="ARBA00009680"/>
    </source>
</evidence>
<evidence type="ECO:0000256" key="4">
    <source>
        <dbReference type="RuleBase" id="RU004381"/>
    </source>
</evidence>
<reference evidence="7" key="1">
    <citation type="submission" date="2020-12" db="EMBL/GenBank/DDBJ databases">
        <authorList>
            <person name="Iha C."/>
        </authorList>
    </citation>
    <scope>NUCLEOTIDE SEQUENCE</scope>
</reference>
<sequence>MGDKPCTVRTRKFMTNRLLQRRQFVLDVLHPGSANVKKARLQELLSTMYDVKDPQTIILFGFRTQFGGGKSTGFGLIYDSLDAAKKFEPQYRLVRNGLATRVEKSRKQIKERKNRALKARGTKKEPILMKGKHAKK</sequence>
<evidence type="ECO:0000256" key="5">
    <source>
        <dbReference type="RuleBase" id="RU004383"/>
    </source>
</evidence>
<dbReference type="GO" id="GO:0006412">
    <property type="term" value="P:translation"/>
    <property type="evidence" value="ECO:0007669"/>
    <property type="project" value="InterPro"/>
</dbReference>
<evidence type="ECO:0000313" key="8">
    <source>
        <dbReference type="Proteomes" id="UP000708148"/>
    </source>
</evidence>
<gene>
    <name evidence="7" type="ORF">OSTQU699_LOCUS3586</name>
</gene>
<organism evidence="7 8">
    <name type="scientific">Ostreobium quekettii</name>
    <dbReference type="NCBI Taxonomy" id="121088"/>
    <lineage>
        <taxon>Eukaryota</taxon>
        <taxon>Viridiplantae</taxon>
        <taxon>Chlorophyta</taxon>
        <taxon>core chlorophytes</taxon>
        <taxon>Ulvophyceae</taxon>
        <taxon>TCBD clade</taxon>
        <taxon>Bryopsidales</taxon>
        <taxon>Ostreobineae</taxon>
        <taxon>Ostreobiaceae</taxon>
        <taxon>Ostreobium</taxon>
    </lineage>
</organism>
<keyword evidence="2 4" id="KW-0689">Ribosomal protein</keyword>
<dbReference type="OrthoDB" id="10251131at2759"/>
<accession>A0A8S1ITK1</accession>
<feature type="region of interest" description="Disordered" evidence="6">
    <location>
        <begin position="104"/>
        <end position="136"/>
    </location>
</feature>
<dbReference type="InterPro" id="IPR012678">
    <property type="entry name" value="Ribosomal_uL23/eL15/eS24_sf"/>
</dbReference>
<dbReference type="GO" id="GO:1990904">
    <property type="term" value="C:ribonucleoprotein complex"/>
    <property type="evidence" value="ECO:0007669"/>
    <property type="project" value="UniProtKB-KW"/>
</dbReference>
<proteinExistence type="inferred from homology"/>
<dbReference type="InterPro" id="IPR018098">
    <property type="entry name" value="Ribosomal_eS24_CS"/>
</dbReference>
<comment type="similarity">
    <text evidence="1 4">Belongs to the eukaryotic ribosomal protein eS24 family.</text>
</comment>
<dbReference type="AlphaFoldDB" id="A0A8S1ITK1"/>
<dbReference type="HAMAP" id="MF_00545">
    <property type="entry name" value="Ribosomal_eS24"/>
    <property type="match status" value="1"/>
</dbReference>
<keyword evidence="3 4" id="KW-0687">Ribonucleoprotein</keyword>
<comment type="caution">
    <text evidence="7">The sequence shown here is derived from an EMBL/GenBank/DDBJ whole genome shotgun (WGS) entry which is preliminary data.</text>
</comment>
<evidence type="ECO:0000313" key="7">
    <source>
        <dbReference type="EMBL" id="CAD7698225.1"/>
    </source>
</evidence>
<dbReference type="InterPro" id="IPR053709">
    <property type="entry name" value="eRP_eS24_sf"/>
</dbReference>
<dbReference type="InterPro" id="IPR001976">
    <property type="entry name" value="Ribosomal_eS24"/>
</dbReference>
<evidence type="ECO:0000256" key="6">
    <source>
        <dbReference type="SAM" id="MobiDB-lite"/>
    </source>
</evidence>
<evidence type="ECO:0000256" key="3">
    <source>
        <dbReference type="ARBA" id="ARBA00023274"/>
    </source>
</evidence>